<dbReference type="Proteomes" id="UP000032046">
    <property type="component" value="Unassembled WGS sequence"/>
</dbReference>
<dbReference type="AlphaFoldDB" id="A0A0D0J113"/>
<keyword evidence="2" id="KW-1185">Reference proteome</keyword>
<reference evidence="1 2" key="1">
    <citation type="submission" date="2015-01" db="EMBL/GenBank/DDBJ databases">
        <title>Comparative genomics of non-oral Prevotella species.</title>
        <authorList>
            <person name="Accetto T."/>
            <person name="Nograsek B."/>
            <person name="Avgustin G."/>
        </authorList>
    </citation>
    <scope>NUCLEOTIDE SEQUENCE [LARGE SCALE GENOMIC DNA]</scope>
    <source>
        <strain evidence="1 2">P5-119</strain>
    </source>
</reference>
<proteinExistence type="predicted"/>
<sequence>MYSVKFSLEANEPLLLIESTMSSHGMGELELTAIAKGSVFDNWNIVWSVSLEHAIPAEFASAMNDVIYAM</sequence>
<evidence type="ECO:0000313" key="1">
    <source>
        <dbReference type="EMBL" id="KIP63226.1"/>
    </source>
</evidence>
<comment type="caution">
    <text evidence="1">The sequence shown here is derived from an EMBL/GenBank/DDBJ whole genome shotgun (WGS) entry which is preliminary data.</text>
</comment>
<name>A0A0D0J113_9BACT</name>
<protein>
    <submittedName>
        <fullName evidence="1">Uncharacterized protein</fullName>
    </submittedName>
</protein>
<dbReference type="EMBL" id="JXQK01000046">
    <property type="protein sequence ID" value="KIP63226.1"/>
    <property type="molecule type" value="Genomic_DNA"/>
</dbReference>
<evidence type="ECO:0000313" key="2">
    <source>
        <dbReference type="Proteomes" id="UP000032046"/>
    </source>
</evidence>
<organism evidence="1 2">
    <name type="scientific">Prevotella pectinovora</name>
    <dbReference type="NCBI Taxonomy" id="1602169"/>
    <lineage>
        <taxon>Bacteria</taxon>
        <taxon>Pseudomonadati</taxon>
        <taxon>Bacteroidota</taxon>
        <taxon>Bacteroidia</taxon>
        <taxon>Bacteroidales</taxon>
        <taxon>Prevotellaceae</taxon>
        <taxon>Prevotella</taxon>
    </lineage>
</organism>
<dbReference type="STRING" id="1602171.ST44_04795"/>
<accession>A0A0D0J113</accession>
<gene>
    <name evidence="1" type="ORF">ST44_04795</name>
</gene>